<evidence type="ECO:0000313" key="11">
    <source>
        <dbReference type="EMBL" id="QAY70872.1"/>
    </source>
</evidence>
<reference evidence="11 12" key="1">
    <citation type="submission" date="2019-01" db="EMBL/GenBank/DDBJ databases">
        <title>Genome sequencing of strain FW10M-9.</title>
        <authorList>
            <person name="Heo J."/>
            <person name="Kim S.-J."/>
            <person name="Kim J.-S."/>
            <person name="Hong S.-B."/>
            <person name="Kwon S.-W."/>
        </authorList>
    </citation>
    <scope>NUCLEOTIDE SEQUENCE [LARGE SCALE GENOMIC DNA]</scope>
    <source>
        <strain evidence="11 12">FW10M-9</strain>
    </source>
</reference>
<comment type="similarity">
    <text evidence="3 9">Belongs to the TrpC family.</text>
</comment>
<gene>
    <name evidence="9 11" type="primary">trpC</name>
    <name evidence="11" type="ORF">ET471_13265</name>
</gene>
<keyword evidence="7 9" id="KW-0057">Aromatic amino acid biosynthesis</keyword>
<dbReference type="Gene3D" id="3.20.20.70">
    <property type="entry name" value="Aldolase class I"/>
    <property type="match status" value="1"/>
</dbReference>
<dbReference type="NCBIfam" id="NF001377">
    <property type="entry name" value="PRK00278.2-4"/>
    <property type="match status" value="1"/>
</dbReference>
<name>A0A4P6F596_9MICO</name>
<comment type="catalytic activity">
    <reaction evidence="1 9">
        <text>1-(2-carboxyphenylamino)-1-deoxy-D-ribulose 5-phosphate + H(+) = (1S,2R)-1-C-(indol-3-yl)glycerol 3-phosphate + CO2 + H2O</text>
        <dbReference type="Rhea" id="RHEA:23476"/>
        <dbReference type="ChEBI" id="CHEBI:15377"/>
        <dbReference type="ChEBI" id="CHEBI:15378"/>
        <dbReference type="ChEBI" id="CHEBI:16526"/>
        <dbReference type="ChEBI" id="CHEBI:58613"/>
        <dbReference type="ChEBI" id="CHEBI:58866"/>
        <dbReference type="EC" id="4.1.1.48"/>
    </reaction>
</comment>
<protein>
    <recommendedName>
        <fullName evidence="9">Indole-3-glycerol phosphate synthase</fullName>
        <shortName evidence="9">IGPS</shortName>
        <ecNumber evidence="9">4.1.1.48</ecNumber>
    </recommendedName>
</protein>
<sequence>MTTVLEGIVAGVLEDLAVRQAATSLDVLKERAARAPGALEVVSRLRKQDAVAVIAEVKRSSPSKGALAAIADPAALAADYAAGGASVISVLTEERRFGGSLADLDAVRARVDVPVLRKDFVVTPYQVWEARAHGADVVLLIVAALEQTVLTSLVERVHSLGMTALVEAHTADEVRRALDAGARVVGVNARNLKTLEVDRDTFTALAPLIPDDVVRVAESGVRGPHDVMDYARAGAHAVLVGEALVTGEAPRRSVADLVAAGQHPSLWSVRPAAQS</sequence>
<keyword evidence="4 9" id="KW-0028">Amino-acid biosynthesis</keyword>
<dbReference type="AlphaFoldDB" id="A0A4P6F596"/>
<dbReference type="OrthoDB" id="9804217at2"/>
<dbReference type="UniPathway" id="UPA00035">
    <property type="reaction ID" value="UER00043"/>
</dbReference>
<dbReference type="PROSITE" id="PS00614">
    <property type="entry name" value="IGPS"/>
    <property type="match status" value="1"/>
</dbReference>
<dbReference type="Pfam" id="PF00218">
    <property type="entry name" value="IGPS"/>
    <property type="match status" value="1"/>
</dbReference>
<keyword evidence="6 9" id="KW-0822">Tryptophan biosynthesis</keyword>
<dbReference type="InterPro" id="IPR045186">
    <property type="entry name" value="Indole-3-glycerol_P_synth"/>
</dbReference>
<comment type="pathway">
    <text evidence="2 9">Amino-acid biosynthesis; L-tryptophan biosynthesis; L-tryptophan from chorismate: step 4/5.</text>
</comment>
<dbReference type="InterPro" id="IPR013785">
    <property type="entry name" value="Aldolase_TIM"/>
</dbReference>
<feature type="domain" description="Indole-3-glycerol phosphate synthase" evidence="10">
    <location>
        <begin position="5"/>
        <end position="256"/>
    </location>
</feature>
<dbReference type="InterPro" id="IPR013798">
    <property type="entry name" value="Indole-3-glycerol_P_synth_dom"/>
</dbReference>
<dbReference type="HAMAP" id="MF_00134_B">
    <property type="entry name" value="IGPS_B"/>
    <property type="match status" value="1"/>
</dbReference>
<evidence type="ECO:0000256" key="8">
    <source>
        <dbReference type="ARBA" id="ARBA00023239"/>
    </source>
</evidence>
<dbReference type="HAMAP" id="MF_00134_A">
    <property type="entry name" value="IGPS_A"/>
    <property type="match status" value="1"/>
</dbReference>
<evidence type="ECO:0000259" key="10">
    <source>
        <dbReference type="Pfam" id="PF00218"/>
    </source>
</evidence>
<evidence type="ECO:0000256" key="2">
    <source>
        <dbReference type="ARBA" id="ARBA00004696"/>
    </source>
</evidence>
<dbReference type="NCBIfam" id="NF001369">
    <property type="entry name" value="PRK00278.1-1"/>
    <property type="match status" value="1"/>
</dbReference>
<keyword evidence="12" id="KW-1185">Reference proteome</keyword>
<keyword evidence="5 9" id="KW-0210">Decarboxylase</keyword>
<proteinExistence type="inferred from homology"/>
<dbReference type="InterPro" id="IPR001468">
    <property type="entry name" value="Indole-3-GlycerolPSynthase_CS"/>
</dbReference>
<dbReference type="CDD" id="cd00331">
    <property type="entry name" value="IGPS"/>
    <property type="match status" value="1"/>
</dbReference>
<dbReference type="GO" id="GO:0004425">
    <property type="term" value="F:indole-3-glycerol-phosphate synthase activity"/>
    <property type="evidence" value="ECO:0007669"/>
    <property type="project" value="UniProtKB-UniRule"/>
</dbReference>
<evidence type="ECO:0000256" key="5">
    <source>
        <dbReference type="ARBA" id="ARBA00022793"/>
    </source>
</evidence>
<dbReference type="Proteomes" id="UP000292118">
    <property type="component" value="Chromosome"/>
</dbReference>
<evidence type="ECO:0000256" key="3">
    <source>
        <dbReference type="ARBA" id="ARBA00008737"/>
    </source>
</evidence>
<evidence type="ECO:0000256" key="6">
    <source>
        <dbReference type="ARBA" id="ARBA00022822"/>
    </source>
</evidence>
<dbReference type="PANTHER" id="PTHR22854:SF2">
    <property type="entry name" value="INDOLE-3-GLYCEROL-PHOSPHATE SYNTHASE"/>
    <property type="match status" value="1"/>
</dbReference>
<dbReference type="GO" id="GO:0000162">
    <property type="term" value="P:L-tryptophan biosynthetic process"/>
    <property type="evidence" value="ECO:0007669"/>
    <property type="project" value="UniProtKB-UniRule"/>
</dbReference>
<dbReference type="PANTHER" id="PTHR22854">
    <property type="entry name" value="TRYPTOPHAN BIOSYNTHESIS PROTEIN"/>
    <property type="match status" value="1"/>
</dbReference>
<evidence type="ECO:0000256" key="7">
    <source>
        <dbReference type="ARBA" id="ARBA00023141"/>
    </source>
</evidence>
<dbReference type="InterPro" id="IPR011060">
    <property type="entry name" value="RibuloseP-bd_barrel"/>
</dbReference>
<organism evidence="11 12">
    <name type="scientific">Xylanimonas protaetiae</name>
    <dbReference type="NCBI Taxonomy" id="2509457"/>
    <lineage>
        <taxon>Bacteria</taxon>
        <taxon>Bacillati</taxon>
        <taxon>Actinomycetota</taxon>
        <taxon>Actinomycetes</taxon>
        <taxon>Micrococcales</taxon>
        <taxon>Promicromonosporaceae</taxon>
        <taxon>Xylanimonas</taxon>
    </lineage>
</organism>
<dbReference type="EMBL" id="CP035493">
    <property type="protein sequence ID" value="QAY70872.1"/>
    <property type="molecule type" value="Genomic_DNA"/>
</dbReference>
<evidence type="ECO:0000256" key="4">
    <source>
        <dbReference type="ARBA" id="ARBA00022605"/>
    </source>
</evidence>
<evidence type="ECO:0000256" key="1">
    <source>
        <dbReference type="ARBA" id="ARBA00001633"/>
    </source>
</evidence>
<dbReference type="KEGG" id="xya:ET471_13265"/>
<keyword evidence="8 9" id="KW-0456">Lyase</keyword>
<dbReference type="SUPFAM" id="SSF51366">
    <property type="entry name" value="Ribulose-phoshate binding barrel"/>
    <property type="match status" value="1"/>
</dbReference>
<dbReference type="EC" id="4.1.1.48" evidence="9"/>
<evidence type="ECO:0000256" key="9">
    <source>
        <dbReference type="HAMAP-Rule" id="MF_00134"/>
    </source>
</evidence>
<accession>A0A4P6F596</accession>
<dbReference type="RefSeq" id="WP_129189048.1">
    <property type="nucleotide sequence ID" value="NZ_CP035493.1"/>
</dbReference>
<dbReference type="FunFam" id="3.20.20.70:FF:000024">
    <property type="entry name" value="Indole-3-glycerol phosphate synthase"/>
    <property type="match status" value="1"/>
</dbReference>
<dbReference type="GO" id="GO:0004640">
    <property type="term" value="F:phosphoribosylanthranilate isomerase activity"/>
    <property type="evidence" value="ECO:0007669"/>
    <property type="project" value="TreeGrafter"/>
</dbReference>
<evidence type="ECO:0000313" key="12">
    <source>
        <dbReference type="Proteomes" id="UP000292118"/>
    </source>
</evidence>